<organism evidence="5 6">
    <name type="scientific">Metallibacterium scheffleri</name>
    <dbReference type="NCBI Taxonomy" id="993689"/>
    <lineage>
        <taxon>Bacteria</taxon>
        <taxon>Pseudomonadati</taxon>
        <taxon>Pseudomonadota</taxon>
        <taxon>Gammaproteobacteria</taxon>
        <taxon>Lysobacterales</taxon>
        <taxon>Rhodanobacteraceae</taxon>
        <taxon>Metallibacterium</taxon>
    </lineage>
</organism>
<feature type="transmembrane region" description="Helical" evidence="4">
    <location>
        <begin position="318"/>
        <end position="339"/>
    </location>
</feature>
<feature type="transmembrane region" description="Helical" evidence="4">
    <location>
        <begin position="150"/>
        <end position="172"/>
    </location>
</feature>
<feature type="transmembrane region" description="Helical" evidence="4">
    <location>
        <begin position="351"/>
        <end position="372"/>
    </location>
</feature>
<evidence type="ECO:0000313" key="6">
    <source>
        <dbReference type="Proteomes" id="UP000307749"/>
    </source>
</evidence>
<feature type="transmembrane region" description="Helical" evidence="4">
    <location>
        <begin position="59"/>
        <end position="78"/>
    </location>
</feature>
<evidence type="ECO:0000256" key="4">
    <source>
        <dbReference type="SAM" id="Phobius"/>
    </source>
</evidence>
<proteinExistence type="predicted"/>
<dbReference type="SUPFAM" id="SSF103473">
    <property type="entry name" value="MFS general substrate transporter"/>
    <property type="match status" value="1"/>
</dbReference>
<protein>
    <recommendedName>
        <fullName evidence="7">Major facilitator superfamily (MFS) profile domain-containing protein</fullName>
    </recommendedName>
</protein>
<sequence length="434" mass="45851">MARHGCVSHRADQPQVRMNGRKIPPVWILALPWLTFGMVSGFVLVTLPNVLGAQGIPGARLGVAVAVIGSPMFWNFIFAPLLDVRFNRRTYALVFGILGVAATAFTVLHMHQLVVVEIVMLIGFLSVCMYQSAVGGWVGSLIGENQDSKLGAWSTVYNLSGGGIGTMVSGYAIEHWNITTAAALCFAVFLAPLLAFIWIPSVQVGTVRMGENFSRFVREIGALVRRPQVLMALAMFILPSASFALTNVLSGWSGDFRASEQFVSLIGGGGIIAGGIIGSLLVPILARRIPLRALYLSIGLVGASFTLCMLLLPRTEAVFGLVFLGENTMQSAAIAAAAAITFEVIGTGNPLAATTYALLIAAGNLPIDYMAAVDARGYAWHGISGALLTDALLSAGACLLLVLLFRRRLLAQPQRGAAQVGNLSRGTSSTCSSV</sequence>
<evidence type="ECO:0000313" key="5">
    <source>
        <dbReference type="EMBL" id="THD09341.1"/>
    </source>
</evidence>
<keyword evidence="3 4" id="KW-0472">Membrane</keyword>
<evidence type="ECO:0000256" key="1">
    <source>
        <dbReference type="ARBA" id="ARBA00022692"/>
    </source>
</evidence>
<feature type="transmembrane region" description="Helical" evidence="4">
    <location>
        <begin position="293"/>
        <end position="312"/>
    </location>
</feature>
<feature type="transmembrane region" description="Helical" evidence="4">
    <location>
        <begin position="178"/>
        <end position="199"/>
    </location>
</feature>
<dbReference type="Pfam" id="PF07690">
    <property type="entry name" value="MFS_1"/>
    <property type="match status" value="1"/>
</dbReference>
<keyword evidence="2 4" id="KW-1133">Transmembrane helix</keyword>
<evidence type="ECO:0008006" key="7">
    <source>
        <dbReference type="Google" id="ProtNLM"/>
    </source>
</evidence>
<feature type="transmembrane region" description="Helical" evidence="4">
    <location>
        <begin position="229"/>
        <end position="250"/>
    </location>
</feature>
<feature type="transmembrane region" description="Helical" evidence="4">
    <location>
        <begin position="378"/>
        <end position="405"/>
    </location>
</feature>
<keyword evidence="1 4" id="KW-0812">Transmembrane</keyword>
<feature type="transmembrane region" description="Helical" evidence="4">
    <location>
        <begin position="90"/>
        <end position="108"/>
    </location>
</feature>
<feature type="transmembrane region" description="Helical" evidence="4">
    <location>
        <begin position="26"/>
        <end position="47"/>
    </location>
</feature>
<dbReference type="STRING" id="993689.GCA_002077135_02429"/>
<reference evidence="5 6" key="1">
    <citation type="submission" date="2017-02" db="EMBL/GenBank/DDBJ databases">
        <title>Whole genome sequencing of Metallibacterium scheffleri DSM 24874 (T).</title>
        <authorList>
            <person name="Kumar S."/>
            <person name="Patil P."/>
            <person name="Patil P.B."/>
        </authorList>
    </citation>
    <scope>NUCLEOTIDE SEQUENCE [LARGE SCALE GENOMIC DNA]</scope>
    <source>
        <strain evidence="5 6">DSM 24874</strain>
    </source>
</reference>
<evidence type="ECO:0000256" key="2">
    <source>
        <dbReference type="ARBA" id="ARBA00022989"/>
    </source>
</evidence>
<dbReference type="Gene3D" id="1.20.1250.20">
    <property type="entry name" value="MFS general substrate transporter like domains"/>
    <property type="match status" value="1"/>
</dbReference>
<dbReference type="Proteomes" id="UP000307749">
    <property type="component" value="Unassembled WGS sequence"/>
</dbReference>
<gene>
    <name evidence="5" type="ORF">B1806_11480</name>
</gene>
<feature type="transmembrane region" description="Helical" evidence="4">
    <location>
        <begin position="262"/>
        <end position="286"/>
    </location>
</feature>
<keyword evidence="6" id="KW-1185">Reference proteome</keyword>
<dbReference type="EMBL" id="MWQO01000040">
    <property type="protein sequence ID" value="THD09341.1"/>
    <property type="molecule type" value="Genomic_DNA"/>
</dbReference>
<name>A0A4V6RR88_9GAMM</name>
<dbReference type="GO" id="GO:0022857">
    <property type="term" value="F:transmembrane transporter activity"/>
    <property type="evidence" value="ECO:0007669"/>
    <property type="project" value="InterPro"/>
</dbReference>
<dbReference type="InterPro" id="IPR011701">
    <property type="entry name" value="MFS"/>
</dbReference>
<dbReference type="AlphaFoldDB" id="A0A4V6RR88"/>
<comment type="caution">
    <text evidence="5">The sequence shown here is derived from an EMBL/GenBank/DDBJ whole genome shotgun (WGS) entry which is preliminary data.</text>
</comment>
<accession>A0A4V6RR88</accession>
<dbReference type="InterPro" id="IPR036259">
    <property type="entry name" value="MFS_trans_sf"/>
</dbReference>
<evidence type="ECO:0000256" key="3">
    <source>
        <dbReference type="ARBA" id="ARBA00023136"/>
    </source>
</evidence>
<feature type="transmembrane region" description="Helical" evidence="4">
    <location>
        <begin position="114"/>
        <end position="138"/>
    </location>
</feature>